<dbReference type="SUPFAM" id="SSF55961">
    <property type="entry name" value="Bet v1-like"/>
    <property type="match status" value="1"/>
</dbReference>
<dbReference type="AlphaFoldDB" id="W7TPZ1"/>
<keyword evidence="4" id="KW-1185">Reference proteome</keyword>
<dbReference type="PANTHER" id="PTHR34060">
    <property type="entry name" value="POLYKETIDE CYCLASE / DEHYDRASE AND LIPID TRANSPORT PROTEIN"/>
    <property type="match status" value="1"/>
</dbReference>
<evidence type="ECO:0000313" key="3">
    <source>
        <dbReference type="EMBL" id="EWM22819.1"/>
    </source>
</evidence>
<gene>
    <name evidence="3" type="ORF">Naga_100375g3</name>
</gene>
<organism evidence="3 4">
    <name type="scientific">Nannochloropsis gaditana</name>
    <dbReference type="NCBI Taxonomy" id="72520"/>
    <lineage>
        <taxon>Eukaryota</taxon>
        <taxon>Sar</taxon>
        <taxon>Stramenopiles</taxon>
        <taxon>Ochrophyta</taxon>
        <taxon>Eustigmatophyceae</taxon>
        <taxon>Eustigmatales</taxon>
        <taxon>Monodopsidaceae</taxon>
        <taxon>Nannochloropsis</taxon>
    </lineage>
</organism>
<reference evidence="3 4" key="1">
    <citation type="journal article" date="2014" name="Mol. Plant">
        <title>Chromosome Scale Genome Assembly and Transcriptome Profiling of Nannochloropsis gaditana in Nitrogen Depletion.</title>
        <authorList>
            <person name="Corteggiani Carpinelli E."/>
            <person name="Telatin A."/>
            <person name="Vitulo N."/>
            <person name="Forcato C."/>
            <person name="D'Angelo M."/>
            <person name="Schiavon R."/>
            <person name="Vezzi A."/>
            <person name="Giacometti G.M."/>
            <person name="Morosinotto T."/>
            <person name="Valle G."/>
        </authorList>
    </citation>
    <scope>NUCLEOTIDE SEQUENCE [LARGE SCALE GENOMIC DNA]</scope>
    <source>
        <strain evidence="3 4">B-31</strain>
    </source>
</reference>
<dbReference type="InterPro" id="IPR023393">
    <property type="entry name" value="START-like_dom_sf"/>
</dbReference>
<feature type="compositionally biased region" description="Acidic residues" evidence="1">
    <location>
        <begin position="241"/>
        <end position="278"/>
    </location>
</feature>
<proteinExistence type="predicted"/>
<comment type="caution">
    <text evidence="3">The sequence shown here is derived from an EMBL/GenBank/DDBJ whole genome shotgun (WGS) entry which is preliminary data.</text>
</comment>
<accession>W7TPZ1</accession>
<dbReference type="PANTHER" id="PTHR34060:SF1">
    <property type="entry name" value="POLYKETIDE CYCLASE _ DEHYDRASE AND LIPID TRANSPORT PROTEIN"/>
    <property type="match status" value="1"/>
</dbReference>
<dbReference type="Proteomes" id="UP000019335">
    <property type="component" value="Chromosome 21"/>
</dbReference>
<name>W7TPZ1_9STRA</name>
<dbReference type="OrthoDB" id="10351502at2759"/>
<dbReference type="InterPro" id="IPR005031">
    <property type="entry name" value="COQ10_START"/>
</dbReference>
<dbReference type="EMBL" id="AZIL01002065">
    <property type="protein sequence ID" value="EWM22819.1"/>
    <property type="molecule type" value="Genomic_DNA"/>
</dbReference>
<feature type="domain" description="Coenzyme Q-binding protein COQ10 START" evidence="2">
    <location>
        <begin position="72"/>
        <end position="236"/>
    </location>
</feature>
<evidence type="ECO:0000313" key="4">
    <source>
        <dbReference type="Proteomes" id="UP000019335"/>
    </source>
</evidence>
<protein>
    <submittedName>
        <fullName evidence="3">Poliketide cyclase/dehydrase</fullName>
    </submittedName>
</protein>
<feature type="compositionally biased region" description="Low complexity" evidence="1">
    <location>
        <begin position="281"/>
        <end position="304"/>
    </location>
</feature>
<dbReference type="Pfam" id="PF03364">
    <property type="entry name" value="Polyketide_cyc"/>
    <property type="match status" value="1"/>
</dbReference>
<dbReference type="Gene3D" id="3.30.530.20">
    <property type="match status" value="1"/>
</dbReference>
<feature type="region of interest" description="Disordered" evidence="1">
    <location>
        <begin position="241"/>
        <end position="316"/>
    </location>
</feature>
<evidence type="ECO:0000259" key="2">
    <source>
        <dbReference type="Pfam" id="PF03364"/>
    </source>
</evidence>
<sequence length="347" mass="38147">MASNRNTGCVICNTLRGKILGYRLRMMEDTSLPSSNDKRETGTSLCDIKIQRAPAPHRASTRLITASLLVLRPRASVFRLLTAYDRLARYLPNCSHSQCIPLPPGATASVRITQTAVETFPFCEVKAKPTSAPPPSSSSFFSSLTSFVQPLLQATVILDVYEDQENYTISSFLVENTPAFLKLYEGKWRLLEEEVGGQQVTRMCYEATFRPRVLVPLMAVEWKMKRDVAVNLHALKRAAEEGWEDRVEEEGAEEGADEGAEEGEVFWDCTDGVDEETTCESPSPSNALSSASGPSSPAACTPSSGQPSTGKQSGLARGWALSFFRRVDLRRMGKRGGRGTREGKPVR</sequence>
<evidence type="ECO:0000256" key="1">
    <source>
        <dbReference type="SAM" id="MobiDB-lite"/>
    </source>
</evidence>